<feature type="transmembrane region" description="Helical" evidence="1">
    <location>
        <begin position="186"/>
        <end position="205"/>
    </location>
</feature>
<sequence>MEPGKKNYSSLFFHNAQKKDIVFSCCILLLCVILLFIPTGFENRQATGVEHVEGKVVAVDNSQFREYGLVLSGSQRIDVEVLAGRWKGRILSTGNHFLGKMDLDRVFEIGDRTLLNISTQGDIVAWANAADHYRLRVELILLVIFACFLLFYGGFFGFQAILSFFFTALTVWKLMIPAMLRGIDPIILSFITVSILSAAILFLVAGLNKKGVVALLGATIGLAITSVMALCFTEPFNINGAVRPFSETLLYAGFINLNLTRIFIAGVVLSASGAVMDLSMDISAAMNEIVSLNPDISAKKLFLSGNNIGRSVIGTMTTTLLLAYSGGYLAMLMLFMGQGISNSNILNINYTAAEILQTVVGSFGLVLVAPITTVMGTLLYIPKRKKTKTTVEK</sequence>
<feature type="transmembrane region" description="Helical" evidence="1">
    <location>
        <begin position="360"/>
        <end position="381"/>
    </location>
</feature>
<reference evidence="3" key="1">
    <citation type="submission" date="2009-12" db="EMBL/GenBank/DDBJ databases">
        <title>Complete sequence of Treponema primitia strain ZAS-2.</title>
        <authorList>
            <person name="Tetu S.G."/>
            <person name="Matson E."/>
            <person name="Ren Q."/>
            <person name="Seshadri R."/>
            <person name="Elbourne L."/>
            <person name="Hassan K.A."/>
            <person name="Durkin A."/>
            <person name="Radune D."/>
            <person name="Mohamoud Y."/>
            <person name="Shay R."/>
            <person name="Jin S."/>
            <person name="Zhang X."/>
            <person name="Lucey K."/>
            <person name="Ballor N.R."/>
            <person name="Ottesen E."/>
            <person name="Rosenthal R."/>
            <person name="Allen A."/>
            <person name="Leadbetter J.R."/>
            <person name="Paulsen I.T."/>
        </authorList>
    </citation>
    <scope>NUCLEOTIDE SEQUENCE [LARGE SCALE GENOMIC DNA]</scope>
    <source>
        <strain evidence="3">ATCC BAA-887 / DSM 12427 / ZAS-2</strain>
    </source>
</reference>
<evidence type="ECO:0000313" key="2">
    <source>
        <dbReference type="EMBL" id="AEF86618.1"/>
    </source>
</evidence>
<feature type="transmembrane region" description="Helical" evidence="1">
    <location>
        <begin position="212"/>
        <end position="230"/>
    </location>
</feature>
<evidence type="ECO:0000313" key="3">
    <source>
        <dbReference type="Proteomes" id="UP000009223"/>
    </source>
</evidence>
<feature type="transmembrane region" description="Helical" evidence="1">
    <location>
        <begin position="139"/>
        <end position="166"/>
    </location>
</feature>
<feature type="transmembrane region" description="Helical" evidence="1">
    <location>
        <begin position="250"/>
        <end position="276"/>
    </location>
</feature>
<dbReference type="STRING" id="545694.TREPR_1331"/>
<evidence type="ECO:0000256" key="1">
    <source>
        <dbReference type="SAM" id="Phobius"/>
    </source>
</evidence>
<dbReference type="OrthoDB" id="5753718at2"/>
<dbReference type="KEGG" id="tpi:TREPR_1331"/>
<keyword evidence="1" id="KW-0812">Transmembrane</keyword>
<dbReference type="PANTHER" id="PTHR41771">
    <property type="entry name" value="MEMBRANE PROTEIN-RELATED"/>
    <property type="match status" value="1"/>
</dbReference>
<dbReference type="HOGENOM" id="CLU_028166_4_0_12"/>
<dbReference type="InterPro" id="IPR012507">
    <property type="entry name" value="YibE_F"/>
</dbReference>
<proteinExistence type="predicted"/>
<protein>
    <submittedName>
        <fullName evidence="2">YibE/F family protein</fullName>
    </submittedName>
</protein>
<keyword evidence="3" id="KW-1185">Reference proteome</keyword>
<dbReference type="RefSeq" id="WP_015708754.1">
    <property type="nucleotide sequence ID" value="NC_015578.1"/>
</dbReference>
<keyword evidence="1" id="KW-0472">Membrane</keyword>
<dbReference type="Pfam" id="PF07907">
    <property type="entry name" value="YibE_F"/>
    <property type="match status" value="1"/>
</dbReference>
<name>F5YQV5_TREPZ</name>
<feature type="transmembrane region" description="Helical" evidence="1">
    <location>
        <begin position="320"/>
        <end position="340"/>
    </location>
</feature>
<accession>F5YQV5</accession>
<gene>
    <name evidence="2" type="ordered locus">TREPR_1331</name>
</gene>
<dbReference type="eggNOG" id="COG5438">
    <property type="taxonomic scope" value="Bacteria"/>
</dbReference>
<feature type="transmembrane region" description="Helical" evidence="1">
    <location>
        <begin position="20"/>
        <end position="37"/>
    </location>
</feature>
<dbReference type="Proteomes" id="UP000009223">
    <property type="component" value="Chromosome"/>
</dbReference>
<dbReference type="EMBL" id="CP001843">
    <property type="protein sequence ID" value="AEF86618.1"/>
    <property type="molecule type" value="Genomic_DNA"/>
</dbReference>
<reference evidence="2 3" key="2">
    <citation type="journal article" date="2011" name="ISME J.">
        <title>RNA-seq reveals cooperative metabolic interactions between two termite-gut spirochete species in co-culture.</title>
        <authorList>
            <person name="Rosenthal A.Z."/>
            <person name="Matson E.G."/>
            <person name="Eldar A."/>
            <person name="Leadbetter J.R."/>
        </authorList>
    </citation>
    <scope>NUCLEOTIDE SEQUENCE [LARGE SCALE GENOMIC DNA]</scope>
    <source>
        <strain evidence="3">ATCC BAA-887 / DSM 12427 / ZAS-2</strain>
    </source>
</reference>
<dbReference type="AlphaFoldDB" id="F5YQV5"/>
<organism evidence="2 3">
    <name type="scientific">Treponema primitia (strain ATCC BAA-887 / DSM 12427 / ZAS-2)</name>
    <dbReference type="NCBI Taxonomy" id="545694"/>
    <lineage>
        <taxon>Bacteria</taxon>
        <taxon>Pseudomonadati</taxon>
        <taxon>Spirochaetota</taxon>
        <taxon>Spirochaetia</taxon>
        <taxon>Spirochaetales</taxon>
        <taxon>Treponemataceae</taxon>
        <taxon>Treponema</taxon>
    </lineage>
</organism>
<dbReference type="PANTHER" id="PTHR41771:SF1">
    <property type="entry name" value="MEMBRANE PROTEIN"/>
    <property type="match status" value="1"/>
</dbReference>
<keyword evidence="1" id="KW-1133">Transmembrane helix</keyword>